<keyword evidence="3 9" id="KW-0489">Methyltransferase</keyword>
<dbReference type="RefSeq" id="WP_207857739.1">
    <property type="nucleotide sequence ID" value="NZ_JAFREP010000004.1"/>
</dbReference>
<dbReference type="CDD" id="cd11642">
    <property type="entry name" value="SUMT"/>
    <property type="match status" value="1"/>
</dbReference>
<comment type="similarity">
    <text evidence="1">Belongs to the precorrin methyltransferase family.</text>
</comment>
<protein>
    <recommendedName>
        <fullName evidence="2">uroporphyrinogen-III C-methyltransferase</fullName>
        <ecNumber evidence="2">2.1.1.107</ecNumber>
    </recommendedName>
</protein>
<proteinExistence type="inferred from homology"/>
<evidence type="ECO:0000256" key="1">
    <source>
        <dbReference type="ARBA" id="ARBA00005879"/>
    </source>
</evidence>
<dbReference type="PROSITE" id="PS00839">
    <property type="entry name" value="SUMT_1"/>
    <property type="match status" value="1"/>
</dbReference>
<reference evidence="9" key="1">
    <citation type="submission" date="2021-03" db="EMBL/GenBank/DDBJ databases">
        <authorList>
            <person name="Wang G."/>
        </authorList>
    </citation>
    <scope>NUCLEOTIDE SEQUENCE</scope>
    <source>
        <strain evidence="9">KCTC 12899</strain>
    </source>
</reference>
<dbReference type="NCBIfam" id="TIGR01469">
    <property type="entry name" value="cobA_cysG_Cterm"/>
    <property type="match status" value="1"/>
</dbReference>
<evidence type="ECO:0000313" key="10">
    <source>
        <dbReference type="Proteomes" id="UP000664417"/>
    </source>
</evidence>
<comment type="pathway">
    <text evidence="7">Porphyrin-containing compound metabolism; siroheme biosynthesis; precorrin-2 from uroporphyrinogen III: step 1/1.</text>
</comment>
<keyword evidence="4 9" id="KW-0808">Transferase</keyword>
<dbReference type="InterPro" id="IPR014777">
    <property type="entry name" value="4pyrrole_Mease_sub1"/>
</dbReference>
<evidence type="ECO:0000259" key="8">
    <source>
        <dbReference type="Pfam" id="PF00590"/>
    </source>
</evidence>
<evidence type="ECO:0000256" key="4">
    <source>
        <dbReference type="ARBA" id="ARBA00022679"/>
    </source>
</evidence>
<evidence type="ECO:0000256" key="2">
    <source>
        <dbReference type="ARBA" id="ARBA00012162"/>
    </source>
</evidence>
<dbReference type="Gene3D" id="3.30.950.10">
    <property type="entry name" value="Methyltransferase, Cobalt-precorrin-4 Transmethylase, Domain 2"/>
    <property type="match status" value="1"/>
</dbReference>
<dbReference type="NCBIfam" id="NF004790">
    <property type="entry name" value="PRK06136.1"/>
    <property type="match status" value="1"/>
</dbReference>
<dbReference type="SUPFAM" id="SSF53790">
    <property type="entry name" value="Tetrapyrrole methylase"/>
    <property type="match status" value="1"/>
</dbReference>
<dbReference type="InterPro" id="IPR014776">
    <property type="entry name" value="4pyrrole_Mease_sub2"/>
</dbReference>
<keyword evidence="10" id="KW-1185">Reference proteome</keyword>
<sequence length="256" mass="27330">MKSGKVYLIGAGPGAPDLLTLRAYRLLQQADILLYDRLVDPEVIDYAVKAEKIFVGKNKGDDMQKRQERIFALMIGHAQAGRTVVRLKGGDPFVFGRGGEELMVLAEAGVQGEVVPGVTSCVSAPESALIPVTYRGISASFGVFAGQPGTRKPAYIDWEAAARIGTAVFLMGVERLETIVGKLLEHGRDAQTPVALIERGTLPGQKVATGTLADIVERAAHIAAPATIVVGEVVTVRERLLQLQQFAAEDQWVAAG</sequence>
<name>A0A8J7U3A5_9BACT</name>
<evidence type="ECO:0000256" key="7">
    <source>
        <dbReference type="ARBA" id="ARBA00025705"/>
    </source>
</evidence>
<dbReference type="InterPro" id="IPR050161">
    <property type="entry name" value="Siro_Cobalamin_biosynth"/>
</dbReference>
<dbReference type="AlphaFoldDB" id="A0A8J7U3A5"/>
<dbReference type="EMBL" id="JAFREP010000004">
    <property type="protein sequence ID" value="MBO1318133.1"/>
    <property type="molecule type" value="Genomic_DNA"/>
</dbReference>
<evidence type="ECO:0000256" key="5">
    <source>
        <dbReference type="ARBA" id="ARBA00022691"/>
    </source>
</evidence>
<keyword evidence="5" id="KW-0949">S-adenosyl-L-methionine</keyword>
<dbReference type="PANTHER" id="PTHR45790">
    <property type="entry name" value="SIROHEME SYNTHASE-RELATED"/>
    <property type="match status" value="1"/>
</dbReference>
<dbReference type="PANTHER" id="PTHR45790:SF3">
    <property type="entry name" value="S-ADENOSYL-L-METHIONINE-DEPENDENT UROPORPHYRINOGEN III METHYLTRANSFERASE, CHLOROPLASTIC"/>
    <property type="match status" value="1"/>
</dbReference>
<keyword evidence="6" id="KW-0627">Porphyrin biosynthesis</keyword>
<evidence type="ECO:0000256" key="6">
    <source>
        <dbReference type="ARBA" id="ARBA00023244"/>
    </source>
</evidence>
<dbReference type="GO" id="GO:0019354">
    <property type="term" value="P:siroheme biosynthetic process"/>
    <property type="evidence" value="ECO:0007669"/>
    <property type="project" value="InterPro"/>
</dbReference>
<comment type="caution">
    <text evidence="9">The sequence shown here is derived from an EMBL/GenBank/DDBJ whole genome shotgun (WGS) entry which is preliminary data.</text>
</comment>
<dbReference type="Proteomes" id="UP000664417">
    <property type="component" value="Unassembled WGS sequence"/>
</dbReference>
<dbReference type="EC" id="2.1.1.107" evidence="2"/>
<evidence type="ECO:0000313" key="9">
    <source>
        <dbReference type="EMBL" id="MBO1318133.1"/>
    </source>
</evidence>
<dbReference type="InterPro" id="IPR006366">
    <property type="entry name" value="CobA/CysG_C"/>
</dbReference>
<dbReference type="InterPro" id="IPR035996">
    <property type="entry name" value="4pyrrol_Methylase_sf"/>
</dbReference>
<dbReference type="FunFam" id="3.40.1010.10:FF:000001">
    <property type="entry name" value="Siroheme synthase"/>
    <property type="match status" value="1"/>
</dbReference>
<gene>
    <name evidence="9" type="primary">cobA</name>
    <name evidence="9" type="ORF">J3U88_06685</name>
</gene>
<dbReference type="Gene3D" id="3.40.1010.10">
    <property type="entry name" value="Cobalt-precorrin-4 Transmethylase, Domain 1"/>
    <property type="match status" value="1"/>
</dbReference>
<accession>A0A8J7U3A5</accession>
<evidence type="ECO:0000256" key="3">
    <source>
        <dbReference type="ARBA" id="ARBA00022603"/>
    </source>
</evidence>
<feature type="domain" description="Tetrapyrrole methylase" evidence="8">
    <location>
        <begin position="5"/>
        <end position="215"/>
    </location>
</feature>
<dbReference type="InterPro" id="IPR000878">
    <property type="entry name" value="4pyrrol_Mease"/>
</dbReference>
<dbReference type="InterPro" id="IPR003043">
    <property type="entry name" value="Uropor_MeTrfase_CS"/>
</dbReference>
<organism evidence="9 10">
    <name type="scientific">Acanthopleuribacter pedis</name>
    <dbReference type="NCBI Taxonomy" id="442870"/>
    <lineage>
        <taxon>Bacteria</taxon>
        <taxon>Pseudomonadati</taxon>
        <taxon>Acidobacteriota</taxon>
        <taxon>Holophagae</taxon>
        <taxon>Acanthopleuribacterales</taxon>
        <taxon>Acanthopleuribacteraceae</taxon>
        <taxon>Acanthopleuribacter</taxon>
    </lineage>
</organism>
<dbReference type="GO" id="GO:0032259">
    <property type="term" value="P:methylation"/>
    <property type="evidence" value="ECO:0007669"/>
    <property type="project" value="UniProtKB-KW"/>
</dbReference>
<dbReference type="Pfam" id="PF00590">
    <property type="entry name" value="TP_methylase"/>
    <property type="match status" value="1"/>
</dbReference>
<dbReference type="GO" id="GO:0004851">
    <property type="term" value="F:uroporphyrin-III C-methyltransferase activity"/>
    <property type="evidence" value="ECO:0007669"/>
    <property type="project" value="UniProtKB-EC"/>
</dbReference>